<feature type="non-terminal residue" evidence="1">
    <location>
        <position position="1"/>
    </location>
</feature>
<dbReference type="Proteomes" id="UP000276133">
    <property type="component" value="Unassembled WGS sequence"/>
</dbReference>
<proteinExistence type="predicted"/>
<sequence>LLSLQKDYKDVFIKSSRDPEKKSPLLIFVHEISTKNRPYEFACTQRKQGYGQTPKKMTKVQLNKLKKAFDHKDNISQRKAAKKFDISQKMVSKLLKKLQITLRKTMKIPDRTETRIENRKKVARTMNPIPLSVMRGVLPFIKKQHSDGNCKFWPDLASSHYANTVINYLIDQNIKIVQKFENTANVPKVRPIEDFWSILKGKVY</sequence>
<name>A0A3M7R928_BRAPC</name>
<dbReference type="AlphaFoldDB" id="A0A3M7R928"/>
<organism evidence="1 2">
    <name type="scientific">Brachionus plicatilis</name>
    <name type="common">Marine rotifer</name>
    <name type="synonym">Brachionus muelleri</name>
    <dbReference type="NCBI Taxonomy" id="10195"/>
    <lineage>
        <taxon>Eukaryota</taxon>
        <taxon>Metazoa</taxon>
        <taxon>Spiralia</taxon>
        <taxon>Gnathifera</taxon>
        <taxon>Rotifera</taxon>
        <taxon>Eurotatoria</taxon>
        <taxon>Monogononta</taxon>
        <taxon>Pseudotrocha</taxon>
        <taxon>Ploima</taxon>
        <taxon>Brachionidae</taxon>
        <taxon>Brachionus</taxon>
    </lineage>
</organism>
<keyword evidence="2" id="KW-1185">Reference proteome</keyword>
<gene>
    <name evidence="1" type="ORF">BpHYR1_003324</name>
</gene>
<dbReference type="OrthoDB" id="7156841at2759"/>
<evidence type="ECO:0000313" key="2">
    <source>
        <dbReference type="Proteomes" id="UP000276133"/>
    </source>
</evidence>
<dbReference type="InterPro" id="IPR036397">
    <property type="entry name" value="RNaseH_sf"/>
</dbReference>
<comment type="caution">
    <text evidence="1">The sequence shown here is derived from an EMBL/GenBank/DDBJ whole genome shotgun (WGS) entry which is preliminary data.</text>
</comment>
<protein>
    <submittedName>
        <fullName evidence="1">Glucosylceramidase 4</fullName>
    </submittedName>
</protein>
<dbReference type="Gene3D" id="3.30.420.10">
    <property type="entry name" value="Ribonuclease H-like superfamily/Ribonuclease H"/>
    <property type="match status" value="1"/>
</dbReference>
<dbReference type="GO" id="GO:0003676">
    <property type="term" value="F:nucleic acid binding"/>
    <property type="evidence" value="ECO:0007669"/>
    <property type="project" value="InterPro"/>
</dbReference>
<dbReference type="STRING" id="10195.A0A3M7R928"/>
<dbReference type="EMBL" id="REGN01003927">
    <property type="protein sequence ID" value="RNA20036.1"/>
    <property type="molecule type" value="Genomic_DNA"/>
</dbReference>
<accession>A0A3M7R928</accession>
<evidence type="ECO:0000313" key="1">
    <source>
        <dbReference type="EMBL" id="RNA20036.1"/>
    </source>
</evidence>
<reference evidence="1 2" key="1">
    <citation type="journal article" date="2018" name="Sci. Rep.">
        <title>Genomic signatures of local adaptation to the degree of environmental predictability in rotifers.</title>
        <authorList>
            <person name="Franch-Gras L."/>
            <person name="Hahn C."/>
            <person name="Garcia-Roger E.M."/>
            <person name="Carmona M.J."/>
            <person name="Serra M."/>
            <person name="Gomez A."/>
        </authorList>
    </citation>
    <scope>NUCLEOTIDE SEQUENCE [LARGE SCALE GENOMIC DNA]</scope>
    <source>
        <strain evidence="1">HYR1</strain>
    </source>
</reference>